<dbReference type="InterPro" id="IPR050721">
    <property type="entry name" value="Trk_Ktr_HKT_K-transport"/>
</dbReference>
<sequence length="445" mass="46682">MKVIVVGLGEVGLHVARTLSAERHAVTVVEQDPGRAEALQSELDALVVLGNGASPRFLKEVGADDADLVVAVTASDESNVITALAAHQLGAGKTVARVRDPDYFGEDEGFARDVLGIDFVIHPERATAEDLAEAILLPGAVHVEHFGNGRVAVAECVVSDRSPLIGRAIRERRAALPHQIVGLIRDTRVVAAEPGLRPRAGDHIIVAAAREDIGSVVSHIAGHTRQVRDVVIFGGGRIGLPLAKRLEATGKFDVTVMESEIERAREVAEVLRRATVLHEEGIGKDALLAHGVDQAGAFVAAAGDDRANLLAALNAKQLGAGLSLAVVSREEYTPLVDALHIDAGFSPRLVTAEAILRVVRGDNVEAIHLLLGGGELTDVTVDAGCKADGKSIKAAESLATTRVAAVVRRDRVLFPADCEAVQAGDRVITFNARRGTSAIAAAFDA</sequence>
<evidence type="ECO:0000313" key="9">
    <source>
        <dbReference type="EMBL" id="PTL58306.1"/>
    </source>
</evidence>
<feature type="domain" description="RCK N-terminal" evidence="7">
    <location>
        <begin position="1"/>
        <end position="121"/>
    </location>
</feature>
<dbReference type="InterPro" id="IPR036291">
    <property type="entry name" value="NAD(P)-bd_dom_sf"/>
</dbReference>
<dbReference type="EMBL" id="PYYB01000001">
    <property type="protein sequence ID" value="PTL58306.1"/>
    <property type="molecule type" value="Genomic_DNA"/>
</dbReference>
<dbReference type="Proteomes" id="UP000240739">
    <property type="component" value="Unassembled WGS sequence"/>
</dbReference>
<evidence type="ECO:0000256" key="4">
    <source>
        <dbReference type="ARBA" id="ARBA00022958"/>
    </source>
</evidence>
<dbReference type="PRINTS" id="PR00335">
    <property type="entry name" value="KUPTAKETRKA"/>
</dbReference>
<proteinExistence type="predicted"/>
<name>A0A2T4UGE9_9ACTN</name>
<evidence type="ECO:0000256" key="3">
    <source>
        <dbReference type="ARBA" id="ARBA00022538"/>
    </source>
</evidence>
<dbReference type="NCBIfam" id="NF007031">
    <property type="entry name" value="PRK09496.1-2"/>
    <property type="match status" value="1"/>
</dbReference>
<dbReference type="PROSITE" id="PS51201">
    <property type="entry name" value="RCK_N"/>
    <property type="match status" value="2"/>
</dbReference>
<dbReference type="AlphaFoldDB" id="A0A2T4UGE9"/>
<evidence type="ECO:0000256" key="1">
    <source>
        <dbReference type="ARBA" id="ARBA00017378"/>
    </source>
</evidence>
<feature type="domain" description="RCK C-terminal" evidence="8">
    <location>
        <begin position="364"/>
        <end position="445"/>
    </location>
</feature>
<dbReference type="InterPro" id="IPR036721">
    <property type="entry name" value="RCK_C_sf"/>
</dbReference>
<evidence type="ECO:0000259" key="8">
    <source>
        <dbReference type="PROSITE" id="PS51202"/>
    </source>
</evidence>
<gene>
    <name evidence="9" type="ORF">C7Y72_00900</name>
</gene>
<dbReference type="SUPFAM" id="SSF116726">
    <property type="entry name" value="TrkA C-terminal domain-like"/>
    <property type="match status" value="2"/>
</dbReference>
<keyword evidence="4" id="KW-0630">Potassium</keyword>
<keyword evidence="3" id="KW-0633">Potassium transport</keyword>
<evidence type="ECO:0000256" key="6">
    <source>
        <dbReference type="ARBA" id="ARBA00023065"/>
    </source>
</evidence>
<dbReference type="PROSITE" id="PS51202">
    <property type="entry name" value="RCK_C"/>
    <property type="match status" value="2"/>
</dbReference>
<evidence type="ECO:0000256" key="2">
    <source>
        <dbReference type="ARBA" id="ARBA00022448"/>
    </source>
</evidence>
<accession>A0A2T4UGE9</accession>
<protein>
    <recommendedName>
        <fullName evidence="1">Trk system potassium uptake protein TrkA</fullName>
    </recommendedName>
</protein>
<keyword evidence="10" id="KW-1185">Reference proteome</keyword>
<organism evidence="9 10">
    <name type="scientific">Paraconexibacter algicola</name>
    <dbReference type="NCBI Taxonomy" id="2133960"/>
    <lineage>
        <taxon>Bacteria</taxon>
        <taxon>Bacillati</taxon>
        <taxon>Actinomycetota</taxon>
        <taxon>Thermoleophilia</taxon>
        <taxon>Solirubrobacterales</taxon>
        <taxon>Paraconexibacteraceae</taxon>
        <taxon>Paraconexibacter</taxon>
    </lineage>
</organism>
<dbReference type="Gene3D" id="3.30.70.1450">
    <property type="entry name" value="Regulator of K+ conductance, C-terminal domain"/>
    <property type="match status" value="2"/>
</dbReference>
<dbReference type="Pfam" id="PF02254">
    <property type="entry name" value="TrkA_N"/>
    <property type="match status" value="2"/>
</dbReference>
<dbReference type="GO" id="GO:0005886">
    <property type="term" value="C:plasma membrane"/>
    <property type="evidence" value="ECO:0007669"/>
    <property type="project" value="InterPro"/>
</dbReference>
<evidence type="ECO:0000259" key="7">
    <source>
        <dbReference type="PROSITE" id="PS51201"/>
    </source>
</evidence>
<dbReference type="GO" id="GO:0015079">
    <property type="term" value="F:potassium ion transmembrane transporter activity"/>
    <property type="evidence" value="ECO:0007669"/>
    <property type="project" value="InterPro"/>
</dbReference>
<dbReference type="PANTHER" id="PTHR43833:SF5">
    <property type="entry name" value="TRK SYSTEM POTASSIUM UPTAKE PROTEIN TRKA"/>
    <property type="match status" value="1"/>
</dbReference>
<reference evidence="9 10" key="1">
    <citation type="submission" date="2018-03" db="EMBL/GenBank/DDBJ databases">
        <title>Aquarubrobacter algicola gen. nov., sp. nov., a novel actinobacterium isolated from shallow eutrophic lake during the end of cyanobacterial harmful algal blooms.</title>
        <authorList>
            <person name="Chun S.J."/>
        </authorList>
    </citation>
    <scope>NUCLEOTIDE SEQUENCE [LARGE SCALE GENOMIC DNA]</scope>
    <source>
        <strain evidence="9 10">Seoho-28</strain>
    </source>
</reference>
<dbReference type="RefSeq" id="WP_107566744.1">
    <property type="nucleotide sequence ID" value="NZ_PYYB01000001.1"/>
</dbReference>
<comment type="caution">
    <text evidence="9">The sequence shown here is derived from an EMBL/GenBank/DDBJ whole genome shotgun (WGS) entry which is preliminary data.</text>
</comment>
<feature type="domain" description="RCK C-terminal" evidence="8">
    <location>
        <begin position="141"/>
        <end position="222"/>
    </location>
</feature>
<evidence type="ECO:0000313" key="10">
    <source>
        <dbReference type="Proteomes" id="UP000240739"/>
    </source>
</evidence>
<keyword evidence="5" id="KW-0520">NAD</keyword>
<dbReference type="PANTHER" id="PTHR43833">
    <property type="entry name" value="POTASSIUM CHANNEL PROTEIN 2-RELATED-RELATED"/>
    <property type="match status" value="1"/>
</dbReference>
<feature type="domain" description="RCK N-terminal" evidence="7">
    <location>
        <begin position="227"/>
        <end position="356"/>
    </location>
</feature>
<dbReference type="InterPro" id="IPR003148">
    <property type="entry name" value="RCK_N"/>
</dbReference>
<dbReference type="OrthoDB" id="9775180at2"/>
<dbReference type="SUPFAM" id="SSF51735">
    <property type="entry name" value="NAD(P)-binding Rossmann-fold domains"/>
    <property type="match status" value="2"/>
</dbReference>
<dbReference type="InterPro" id="IPR006036">
    <property type="entry name" value="K_uptake_TrkA"/>
</dbReference>
<dbReference type="Gene3D" id="3.40.50.720">
    <property type="entry name" value="NAD(P)-binding Rossmann-like Domain"/>
    <property type="match status" value="2"/>
</dbReference>
<keyword evidence="6" id="KW-0406">Ion transport</keyword>
<evidence type="ECO:0000256" key="5">
    <source>
        <dbReference type="ARBA" id="ARBA00023027"/>
    </source>
</evidence>
<keyword evidence="2" id="KW-0813">Transport</keyword>
<dbReference type="InterPro" id="IPR006037">
    <property type="entry name" value="RCK_C"/>
</dbReference>
<dbReference type="NCBIfam" id="NF007039">
    <property type="entry name" value="PRK09496.3-2"/>
    <property type="match status" value="1"/>
</dbReference>